<organism evidence="2 3">
    <name type="scientific">Thermothielavioides terrestris (strain ATCC 38088 / NRRL 8126)</name>
    <name type="common">Thielavia terrestris</name>
    <dbReference type="NCBI Taxonomy" id="578455"/>
    <lineage>
        <taxon>Eukaryota</taxon>
        <taxon>Fungi</taxon>
        <taxon>Dikarya</taxon>
        <taxon>Ascomycota</taxon>
        <taxon>Pezizomycotina</taxon>
        <taxon>Sordariomycetes</taxon>
        <taxon>Sordariomycetidae</taxon>
        <taxon>Sordariales</taxon>
        <taxon>Chaetomiaceae</taxon>
        <taxon>Thermothielavioides</taxon>
        <taxon>Thermothielavioides terrestris</taxon>
    </lineage>
</organism>
<feature type="region of interest" description="Disordered" evidence="1">
    <location>
        <begin position="20"/>
        <end position="41"/>
    </location>
</feature>
<sequence length="194" mass="20919">MAGAAVTSWTGVLSPAGTICRRGSARRRDPGSRHEKEVVPEQQQAYNEAAQSEKQLSHAVLFRTLDRTHLADLTVYCKYFGRLPARVGIRRLAGRLHSQSGADTPGPPPMPPVGRGNAQCRGASQDGKASGGGIMAASCQHAAASRLPQCQFWQFRVHSNPREFPRGFGKPTEQGMRTRDPGNLQAAYRGTLAG</sequence>
<dbReference type="RefSeq" id="XP_003651229.1">
    <property type="nucleotide sequence ID" value="XM_003651181.1"/>
</dbReference>
<dbReference type="Proteomes" id="UP000008181">
    <property type="component" value="Chromosome 2"/>
</dbReference>
<dbReference type="EMBL" id="CP003010">
    <property type="protein sequence ID" value="AEO64893.1"/>
    <property type="molecule type" value="Genomic_DNA"/>
</dbReference>
<evidence type="ECO:0000313" key="3">
    <source>
        <dbReference type="Proteomes" id="UP000008181"/>
    </source>
</evidence>
<accession>G2R1R6</accession>
<dbReference type="KEGG" id="ttt:THITE_111974"/>
<protein>
    <submittedName>
        <fullName evidence="2">Uncharacterized protein</fullName>
    </submittedName>
</protein>
<dbReference type="AlphaFoldDB" id="G2R1R6"/>
<dbReference type="HOGENOM" id="CLU_1403320_0_0_1"/>
<evidence type="ECO:0000313" key="2">
    <source>
        <dbReference type="EMBL" id="AEO64893.1"/>
    </source>
</evidence>
<feature type="region of interest" description="Disordered" evidence="1">
    <location>
        <begin position="163"/>
        <end position="183"/>
    </location>
</feature>
<proteinExistence type="predicted"/>
<keyword evidence="3" id="KW-1185">Reference proteome</keyword>
<name>G2R1R6_THETT</name>
<evidence type="ECO:0000256" key="1">
    <source>
        <dbReference type="SAM" id="MobiDB-lite"/>
    </source>
</evidence>
<reference evidence="2 3" key="1">
    <citation type="journal article" date="2011" name="Nat. Biotechnol.">
        <title>Comparative genomic analysis of the thermophilic biomass-degrading fungi Myceliophthora thermophila and Thielavia terrestris.</title>
        <authorList>
            <person name="Berka R.M."/>
            <person name="Grigoriev I.V."/>
            <person name="Otillar R."/>
            <person name="Salamov A."/>
            <person name="Grimwood J."/>
            <person name="Reid I."/>
            <person name="Ishmael N."/>
            <person name="John T."/>
            <person name="Darmond C."/>
            <person name="Moisan M.-C."/>
            <person name="Henrissat B."/>
            <person name="Coutinho P.M."/>
            <person name="Lombard V."/>
            <person name="Natvig D.O."/>
            <person name="Lindquist E."/>
            <person name="Schmutz J."/>
            <person name="Lucas S."/>
            <person name="Harris P."/>
            <person name="Powlowski J."/>
            <person name="Bellemare A."/>
            <person name="Taylor D."/>
            <person name="Butler G."/>
            <person name="de Vries R.P."/>
            <person name="Allijn I.E."/>
            <person name="van den Brink J."/>
            <person name="Ushinsky S."/>
            <person name="Storms R."/>
            <person name="Powell A.J."/>
            <person name="Paulsen I.T."/>
            <person name="Elbourne L.D.H."/>
            <person name="Baker S.E."/>
            <person name="Magnuson J."/>
            <person name="LaBoissiere S."/>
            <person name="Clutterbuck A.J."/>
            <person name="Martinez D."/>
            <person name="Wogulis M."/>
            <person name="de Leon A.L."/>
            <person name="Rey M.W."/>
            <person name="Tsang A."/>
        </authorList>
    </citation>
    <scope>NUCLEOTIDE SEQUENCE [LARGE SCALE GENOMIC DNA]</scope>
    <source>
        <strain evidence="3">ATCC 38088 / NRRL 8126</strain>
    </source>
</reference>
<dbReference type="GeneID" id="11518907"/>
<feature type="compositionally biased region" description="Basic and acidic residues" evidence="1">
    <location>
        <begin position="26"/>
        <end position="39"/>
    </location>
</feature>
<gene>
    <name evidence="2" type="ORF">THITE_111974</name>
</gene>